<comment type="pathway">
    <text evidence="2 10">Protein modification; protein glycosylation.</text>
</comment>
<reference evidence="11" key="1">
    <citation type="submission" date="2020-11" db="EMBL/GenBank/DDBJ databases">
        <authorList>
            <person name="Tran Van P."/>
        </authorList>
    </citation>
    <scope>NUCLEOTIDE SEQUENCE</scope>
</reference>
<dbReference type="Pfam" id="PF03155">
    <property type="entry name" value="Alg6_Alg8"/>
    <property type="match status" value="1"/>
</dbReference>
<evidence type="ECO:0000313" key="11">
    <source>
        <dbReference type="EMBL" id="CAD7403860.1"/>
    </source>
</evidence>
<evidence type="ECO:0000256" key="1">
    <source>
        <dbReference type="ARBA" id="ARBA00004477"/>
    </source>
</evidence>
<evidence type="ECO:0000256" key="3">
    <source>
        <dbReference type="ARBA" id="ARBA00008715"/>
    </source>
</evidence>
<dbReference type="GO" id="GO:0005789">
    <property type="term" value="C:endoplasmic reticulum membrane"/>
    <property type="evidence" value="ECO:0007669"/>
    <property type="project" value="UniProtKB-SubCell"/>
</dbReference>
<evidence type="ECO:0000256" key="8">
    <source>
        <dbReference type="ARBA" id="ARBA00022989"/>
    </source>
</evidence>
<dbReference type="InterPro" id="IPR004856">
    <property type="entry name" value="Glyco_trans_ALG6/ALG8"/>
</dbReference>
<evidence type="ECO:0000256" key="6">
    <source>
        <dbReference type="ARBA" id="ARBA00022692"/>
    </source>
</evidence>
<proteinExistence type="inferred from homology"/>
<sequence>MFLTLGSDGGKVRYARRHREFHLQRHTHVSLERPKLLLYINCGVYRLVHNVLHGYTICTFPHSKQRVTGKLENVPFVVENLLHHIADYRAGCMLRYQRYVYGTVAYIPVTRTQPTGPASVNFPSPSSRYPYARCSKNSRIRVYSHTRRSLESCQNTIVGPVRRISWVVLTIHLRSDFPVYDKVLAYASFPVHRSTDFEVHRNWLAITHSLPLSKWYYDSTSEWTLDYPPFFAWFEFFLSQFAYYFDPKMLIVDNLNYASSETIHFQRISVIIADLVFAYGIKECCSYLSVCGVRKSSKWDLKWESPTTTLQLLLLGNAGLFIVDHIHFQYNGYLFGLQLISIARILKGQYLKGAFWFAVLLNHKHIYMYVAPAYFVYLLRNYCFTSSQTGGSVRWHSFSFSRLAALGSVVAAVFALSFGPFVVLGQIGQVFSRLFPFKRGLCHAYWAPNFWALYNTVDKVATFAGRKLGFNLEQTSAVMTGGLVQQFRHVILPEVSPKVTFILTILSILPALVKLWQSPGNPFHFVRCVVLCAFGSFMFGWHVHEKAILLVIIPLRTSSLCYACSLMAVVWRKEAQIFVLLVTVGHYSLFPLLFTGFEIPLKVLFLLLHSSYAFISLSNLFDTSHATLSLPLLSVPESLYLLGLVPLFVYECFVHPLLGLNATLPFLPLMLTSVYCAVGISYCWLRYYWHFLVVSKATHKRKTH</sequence>
<dbReference type="GO" id="GO:0042283">
    <property type="term" value="F:dolichyl pyrophosphate Glc1Man9GlcNAc2 alpha-1,3-glucosyltransferase activity"/>
    <property type="evidence" value="ECO:0007669"/>
    <property type="project" value="TreeGrafter"/>
</dbReference>
<feature type="transmembrane region" description="Helical" evidence="10">
    <location>
        <begin position="577"/>
        <end position="597"/>
    </location>
</feature>
<evidence type="ECO:0000256" key="10">
    <source>
        <dbReference type="RuleBase" id="RU363110"/>
    </source>
</evidence>
<organism evidence="11">
    <name type="scientific">Timema poppense</name>
    <name type="common">Walking stick</name>
    <dbReference type="NCBI Taxonomy" id="170557"/>
    <lineage>
        <taxon>Eukaryota</taxon>
        <taxon>Metazoa</taxon>
        <taxon>Ecdysozoa</taxon>
        <taxon>Arthropoda</taxon>
        <taxon>Hexapoda</taxon>
        <taxon>Insecta</taxon>
        <taxon>Pterygota</taxon>
        <taxon>Neoptera</taxon>
        <taxon>Polyneoptera</taxon>
        <taxon>Phasmatodea</taxon>
        <taxon>Timematodea</taxon>
        <taxon>Timematoidea</taxon>
        <taxon>Timematidae</taxon>
        <taxon>Timema</taxon>
    </lineage>
</organism>
<dbReference type="EMBL" id="OD001997">
    <property type="protein sequence ID" value="CAD7403860.1"/>
    <property type="molecule type" value="Genomic_DNA"/>
</dbReference>
<keyword evidence="5 10" id="KW-0808">Transferase</keyword>
<evidence type="ECO:0000256" key="9">
    <source>
        <dbReference type="ARBA" id="ARBA00023136"/>
    </source>
</evidence>
<dbReference type="PANTHER" id="PTHR12413">
    <property type="entry name" value="DOLICHYL GLYCOSYLTRANSFERASE"/>
    <property type="match status" value="1"/>
</dbReference>
<feature type="transmembrane region" description="Helical" evidence="10">
    <location>
        <begin position="603"/>
        <end position="621"/>
    </location>
</feature>
<protein>
    <recommendedName>
        <fullName evidence="10">Alpha-1,3-glucosyltransferase</fullName>
        <ecNumber evidence="10">2.4.1.-</ecNumber>
    </recommendedName>
</protein>
<keyword evidence="9 10" id="KW-0472">Membrane</keyword>
<evidence type="ECO:0000256" key="5">
    <source>
        <dbReference type="ARBA" id="ARBA00022679"/>
    </source>
</evidence>
<gene>
    <name evidence="11" type="ORF">TPSB3V08_LOCUS4238</name>
</gene>
<feature type="transmembrane region" description="Helical" evidence="10">
    <location>
        <begin position="366"/>
        <end position="383"/>
    </location>
</feature>
<feature type="transmembrane region" description="Helical" evidence="10">
    <location>
        <begin position="403"/>
        <end position="427"/>
    </location>
</feature>
<name>A0A7R9CX49_TIMPO</name>
<dbReference type="UniPathway" id="UPA00378"/>
<keyword evidence="8 10" id="KW-1133">Transmembrane helix</keyword>
<feature type="transmembrane region" description="Helical" evidence="10">
    <location>
        <begin position="523"/>
        <end position="541"/>
    </location>
</feature>
<keyword evidence="7 10" id="KW-0256">Endoplasmic reticulum</keyword>
<comment type="subcellular location">
    <subcellularLocation>
        <location evidence="1 10">Endoplasmic reticulum membrane</location>
        <topology evidence="1 10">Multi-pass membrane protein</topology>
    </subcellularLocation>
</comment>
<feature type="transmembrane region" description="Helical" evidence="10">
    <location>
        <begin position="499"/>
        <end position="516"/>
    </location>
</feature>
<dbReference type="EC" id="2.4.1.-" evidence="10"/>
<keyword evidence="4 10" id="KW-0328">Glycosyltransferase</keyword>
<keyword evidence="6 10" id="KW-0812">Transmembrane</keyword>
<evidence type="ECO:0000256" key="7">
    <source>
        <dbReference type="ARBA" id="ARBA00022824"/>
    </source>
</evidence>
<feature type="transmembrane region" description="Helical" evidence="10">
    <location>
        <begin position="662"/>
        <end position="685"/>
    </location>
</feature>
<feature type="transmembrane region" description="Helical" evidence="10">
    <location>
        <begin position="547"/>
        <end position="570"/>
    </location>
</feature>
<dbReference type="GO" id="GO:0006487">
    <property type="term" value="P:protein N-linked glycosylation"/>
    <property type="evidence" value="ECO:0007669"/>
    <property type="project" value="TreeGrafter"/>
</dbReference>
<evidence type="ECO:0000256" key="2">
    <source>
        <dbReference type="ARBA" id="ARBA00004922"/>
    </source>
</evidence>
<dbReference type="AlphaFoldDB" id="A0A7R9CX49"/>
<comment type="similarity">
    <text evidence="3 10">Belongs to the ALG6/ALG8 glucosyltransferase family.</text>
</comment>
<feature type="transmembrane region" description="Helical" evidence="10">
    <location>
        <begin position="628"/>
        <end position="650"/>
    </location>
</feature>
<evidence type="ECO:0000256" key="4">
    <source>
        <dbReference type="ARBA" id="ARBA00022676"/>
    </source>
</evidence>
<accession>A0A7R9CX49</accession>
<dbReference type="PANTHER" id="PTHR12413:SF2">
    <property type="entry name" value="DOLICHYL PYROPHOSPHATE GLC1MAN9GLCNAC2 ALPHA-1,3-GLUCOSYLTRANSFERASE-RELATED"/>
    <property type="match status" value="1"/>
</dbReference>